<feature type="domain" description="EGF-like" evidence="20">
    <location>
        <begin position="81"/>
        <end position="121"/>
    </location>
</feature>
<feature type="domain" description="WSC" evidence="21">
    <location>
        <begin position="125"/>
        <end position="220"/>
    </location>
</feature>
<feature type="domain" description="EGF-like" evidence="20">
    <location>
        <begin position="225"/>
        <end position="268"/>
    </location>
</feature>
<keyword evidence="19" id="KW-0732">Signal</keyword>
<evidence type="ECO:0000256" key="12">
    <source>
        <dbReference type="ARBA" id="ARBA00023157"/>
    </source>
</evidence>
<keyword evidence="11 18" id="KW-0472">Membrane</keyword>
<feature type="domain" description="EGF-like" evidence="20">
    <location>
        <begin position="310"/>
        <end position="347"/>
    </location>
</feature>
<keyword evidence="9" id="KW-0915">Sodium</keyword>
<evidence type="ECO:0000256" key="2">
    <source>
        <dbReference type="ARBA" id="ARBA00007193"/>
    </source>
</evidence>
<dbReference type="Gene3D" id="1.10.287.770">
    <property type="entry name" value="YojJ-like"/>
    <property type="match status" value="1"/>
</dbReference>
<dbReference type="PROSITE" id="PS00022">
    <property type="entry name" value="EGF_1"/>
    <property type="match status" value="7"/>
</dbReference>
<dbReference type="InterPro" id="IPR001873">
    <property type="entry name" value="ENaC"/>
</dbReference>
<dbReference type="GO" id="GO:0005272">
    <property type="term" value="F:sodium channel activity"/>
    <property type="evidence" value="ECO:0007669"/>
    <property type="project" value="UniProtKB-KW"/>
</dbReference>
<evidence type="ECO:0000256" key="8">
    <source>
        <dbReference type="ARBA" id="ARBA00022989"/>
    </source>
</evidence>
<dbReference type="SUPFAM" id="SSF57196">
    <property type="entry name" value="EGF/Laminin"/>
    <property type="match status" value="5"/>
</dbReference>
<dbReference type="PROSITE" id="PS01186">
    <property type="entry name" value="EGF_2"/>
    <property type="match status" value="3"/>
</dbReference>
<feature type="disulfide bond" evidence="16">
    <location>
        <begin position="258"/>
        <end position="267"/>
    </location>
</feature>
<dbReference type="PROSITE" id="PS51212">
    <property type="entry name" value="WSC"/>
    <property type="match status" value="1"/>
</dbReference>
<dbReference type="GO" id="GO:0032991">
    <property type="term" value="C:protein-containing complex"/>
    <property type="evidence" value="ECO:0007669"/>
    <property type="project" value="TreeGrafter"/>
</dbReference>
<dbReference type="PANTHER" id="PTHR24049">
    <property type="entry name" value="CRUMBS FAMILY MEMBER"/>
    <property type="match status" value="1"/>
</dbReference>
<dbReference type="GO" id="GO:0045197">
    <property type="term" value="P:establishment or maintenance of epithelial cell apical/basal polarity"/>
    <property type="evidence" value="ECO:0007669"/>
    <property type="project" value="TreeGrafter"/>
</dbReference>
<feature type="disulfide bond" evidence="16">
    <location>
        <begin position="280"/>
        <end position="297"/>
    </location>
</feature>
<evidence type="ECO:0000256" key="4">
    <source>
        <dbReference type="ARBA" id="ARBA00022461"/>
    </source>
</evidence>
<proteinExistence type="inferred from homology"/>
<feature type="domain" description="EGF-like" evidence="20">
    <location>
        <begin position="271"/>
        <end position="309"/>
    </location>
</feature>
<feature type="domain" description="EGF-like" evidence="20">
    <location>
        <begin position="348"/>
        <end position="388"/>
    </location>
</feature>
<evidence type="ECO:0000256" key="3">
    <source>
        <dbReference type="ARBA" id="ARBA00022448"/>
    </source>
</evidence>
<dbReference type="Pfam" id="PF00858">
    <property type="entry name" value="ASC"/>
    <property type="match status" value="1"/>
</dbReference>
<keyword evidence="15 17" id="KW-0407">Ion channel</keyword>
<keyword evidence="5 16" id="KW-0245">EGF-like domain</keyword>
<feature type="disulfide bond" evidence="16">
    <location>
        <begin position="111"/>
        <end position="120"/>
    </location>
</feature>
<feature type="transmembrane region" description="Helical" evidence="18">
    <location>
        <begin position="834"/>
        <end position="861"/>
    </location>
</feature>
<dbReference type="InterPro" id="IPR000742">
    <property type="entry name" value="EGF"/>
</dbReference>
<evidence type="ECO:0000256" key="6">
    <source>
        <dbReference type="ARBA" id="ARBA00022692"/>
    </source>
</evidence>
<keyword evidence="23" id="KW-1185">Reference proteome</keyword>
<dbReference type="Gene3D" id="2.10.25.10">
    <property type="entry name" value="Laminin"/>
    <property type="match status" value="7"/>
</dbReference>
<feature type="disulfide bond" evidence="16">
    <location>
        <begin position="337"/>
        <end position="346"/>
    </location>
</feature>
<evidence type="ECO:0000256" key="16">
    <source>
        <dbReference type="PROSITE-ProRule" id="PRU00076"/>
    </source>
</evidence>
<evidence type="ECO:0000256" key="13">
    <source>
        <dbReference type="ARBA" id="ARBA00023180"/>
    </source>
</evidence>
<dbReference type="InterPro" id="IPR000152">
    <property type="entry name" value="EGF-type_Asp/Asn_hydroxyl_site"/>
</dbReference>
<organism evidence="22 23">
    <name type="scientific">Cylicocyclus nassatus</name>
    <name type="common">Nematode worm</name>
    <dbReference type="NCBI Taxonomy" id="53992"/>
    <lineage>
        <taxon>Eukaryota</taxon>
        <taxon>Metazoa</taxon>
        <taxon>Ecdysozoa</taxon>
        <taxon>Nematoda</taxon>
        <taxon>Chromadorea</taxon>
        <taxon>Rhabditida</taxon>
        <taxon>Rhabditina</taxon>
        <taxon>Rhabditomorpha</taxon>
        <taxon>Strongyloidea</taxon>
        <taxon>Strongylidae</taxon>
        <taxon>Cylicocyclus</taxon>
    </lineage>
</organism>
<reference evidence="22" key="1">
    <citation type="submission" date="2023-07" db="EMBL/GenBank/DDBJ databases">
        <authorList>
            <consortium name="CYATHOMIX"/>
        </authorList>
    </citation>
    <scope>NUCLEOTIDE SEQUENCE</scope>
    <source>
        <strain evidence="22">N/A</strain>
    </source>
</reference>
<evidence type="ECO:0000313" key="22">
    <source>
        <dbReference type="EMBL" id="CAJ0609744.1"/>
    </source>
</evidence>
<feature type="disulfide bond" evidence="16">
    <location>
        <begin position="394"/>
        <end position="404"/>
    </location>
</feature>
<dbReference type="InterPro" id="IPR001881">
    <property type="entry name" value="EGF-like_Ca-bd_dom"/>
</dbReference>
<evidence type="ECO:0000256" key="1">
    <source>
        <dbReference type="ARBA" id="ARBA00004141"/>
    </source>
</evidence>
<name>A0AA36HFA0_CYLNA</name>
<keyword evidence="10 17" id="KW-0406">Ion transport</keyword>
<keyword evidence="6 17" id="KW-0812">Transmembrane</keyword>
<comment type="caution">
    <text evidence="22">The sequence shown here is derived from an EMBL/GenBank/DDBJ whole genome shotgun (WGS) entry which is preliminary data.</text>
</comment>
<keyword evidence="3 17" id="KW-0813">Transport</keyword>
<comment type="caution">
    <text evidence="16">Lacks conserved residue(s) required for the propagation of feature annotation.</text>
</comment>
<dbReference type="AlphaFoldDB" id="A0AA36HFA0"/>
<dbReference type="GO" id="GO:0007157">
    <property type="term" value="P:heterophilic cell-cell adhesion via plasma membrane cell adhesion molecules"/>
    <property type="evidence" value="ECO:0007669"/>
    <property type="project" value="TreeGrafter"/>
</dbReference>
<evidence type="ECO:0000256" key="18">
    <source>
        <dbReference type="SAM" id="Phobius"/>
    </source>
</evidence>
<keyword evidence="13" id="KW-0325">Glycoprotein</keyword>
<dbReference type="PROSITE" id="PS00010">
    <property type="entry name" value="ASX_HYDROXYL"/>
    <property type="match status" value="1"/>
</dbReference>
<dbReference type="GO" id="GO:0005509">
    <property type="term" value="F:calcium ion binding"/>
    <property type="evidence" value="ECO:0007669"/>
    <property type="project" value="InterPro"/>
</dbReference>
<keyword evidence="12 16" id="KW-1015">Disulfide bond</keyword>
<protein>
    <submittedName>
        <fullName evidence="22">Uncharacterized protein</fullName>
    </submittedName>
</protein>
<feature type="disulfide bond" evidence="16">
    <location>
        <begin position="378"/>
        <end position="387"/>
    </location>
</feature>
<feature type="chain" id="PRO_5041323686" evidence="19">
    <location>
        <begin position="22"/>
        <end position="864"/>
    </location>
</feature>
<evidence type="ECO:0000256" key="14">
    <source>
        <dbReference type="ARBA" id="ARBA00023201"/>
    </source>
</evidence>
<feature type="signal peptide" evidence="19">
    <location>
        <begin position="1"/>
        <end position="21"/>
    </location>
</feature>
<evidence type="ECO:0000259" key="20">
    <source>
        <dbReference type="PROSITE" id="PS50026"/>
    </source>
</evidence>
<keyword evidence="8 18" id="KW-1133">Transmembrane helix</keyword>
<evidence type="ECO:0000313" key="23">
    <source>
        <dbReference type="Proteomes" id="UP001176961"/>
    </source>
</evidence>
<evidence type="ECO:0000256" key="7">
    <source>
        <dbReference type="ARBA" id="ARBA00022737"/>
    </source>
</evidence>
<dbReference type="GO" id="GO:0005886">
    <property type="term" value="C:plasma membrane"/>
    <property type="evidence" value="ECO:0007669"/>
    <property type="project" value="TreeGrafter"/>
</dbReference>
<keyword evidence="4 17" id="KW-0894">Sodium channel</keyword>
<evidence type="ECO:0000256" key="10">
    <source>
        <dbReference type="ARBA" id="ARBA00023065"/>
    </source>
</evidence>
<feature type="disulfide bond" evidence="16">
    <location>
        <begin position="415"/>
        <end position="424"/>
    </location>
</feature>
<comment type="subcellular location">
    <subcellularLocation>
        <location evidence="1">Membrane</location>
        <topology evidence="1">Multi-pass membrane protein</topology>
    </subcellularLocation>
</comment>
<evidence type="ECO:0000256" key="15">
    <source>
        <dbReference type="ARBA" id="ARBA00023303"/>
    </source>
</evidence>
<dbReference type="PANTHER" id="PTHR24049:SF40">
    <property type="entry name" value="EGF-LIKE DOMAIN-CONTAINING PROTEIN"/>
    <property type="match status" value="1"/>
</dbReference>
<dbReference type="InterPro" id="IPR002889">
    <property type="entry name" value="WSC_carb-bd"/>
</dbReference>
<evidence type="ECO:0000259" key="21">
    <source>
        <dbReference type="PROSITE" id="PS51212"/>
    </source>
</evidence>
<dbReference type="EMBL" id="CATQJL010000326">
    <property type="protein sequence ID" value="CAJ0609744.1"/>
    <property type="molecule type" value="Genomic_DNA"/>
</dbReference>
<keyword evidence="7" id="KW-0677">Repeat</keyword>
<dbReference type="InterPro" id="IPR018097">
    <property type="entry name" value="EGF_Ca-bd_CS"/>
</dbReference>
<dbReference type="Gene3D" id="1.10.287.820">
    <property type="entry name" value="Acid-sensing ion channel domain"/>
    <property type="match status" value="1"/>
</dbReference>
<accession>A0AA36HFA0</accession>
<evidence type="ECO:0000256" key="9">
    <source>
        <dbReference type="ARBA" id="ARBA00023053"/>
    </source>
</evidence>
<dbReference type="CDD" id="cd00054">
    <property type="entry name" value="EGF_CA"/>
    <property type="match status" value="1"/>
</dbReference>
<evidence type="ECO:0000256" key="11">
    <source>
        <dbReference type="ARBA" id="ARBA00023136"/>
    </source>
</evidence>
<dbReference type="SMART" id="SM00179">
    <property type="entry name" value="EGF_CA"/>
    <property type="match status" value="4"/>
</dbReference>
<dbReference type="Pfam" id="PF00008">
    <property type="entry name" value="EGF"/>
    <property type="match status" value="2"/>
</dbReference>
<gene>
    <name evidence="22" type="ORF">CYNAS_LOCUS21727</name>
</gene>
<evidence type="ECO:0000256" key="19">
    <source>
        <dbReference type="SAM" id="SignalP"/>
    </source>
</evidence>
<feature type="disulfide bond" evidence="16">
    <location>
        <begin position="299"/>
        <end position="308"/>
    </location>
</feature>
<dbReference type="SMART" id="SM00181">
    <property type="entry name" value="EGF"/>
    <property type="match status" value="7"/>
</dbReference>
<evidence type="ECO:0000256" key="17">
    <source>
        <dbReference type="RuleBase" id="RU000679"/>
    </source>
</evidence>
<dbReference type="Proteomes" id="UP001176961">
    <property type="component" value="Unassembled WGS sequence"/>
</dbReference>
<evidence type="ECO:0000256" key="5">
    <source>
        <dbReference type="ARBA" id="ARBA00022536"/>
    </source>
</evidence>
<dbReference type="PROSITE" id="PS01187">
    <property type="entry name" value="EGF_CA"/>
    <property type="match status" value="1"/>
</dbReference>
<feature type="domain" description="EGF-like" evidence="20">
    <location>
        <begin position="390"/>
        <end position="425"/>
    </location>
</feature>
<sequence>MIPRWHEMLLLILLLSTLSKQQDDLPIEENPIYPPHGCENYGLCLAPETLTDEETLSSYYSCPLGGCVCNPGTTGETCETVIPKCTPNPCPTTNGSKYSCVEGIQNYTCVCQPGYTGQNCTIGGSPVSDGCFATNAALADTSNYKNFTDPKMTVTKCKNLLTSTFDPVYTVFTVAGTSCYLSTVSYLNVTGNNGLCKTKCSGDGNEECGNSKNALVYIYDTVVQDPNACDNRTLCNADLDRGVCVDMAPDNNNFSCKCNPQYTGTNCETPISGPCDSNPCLNDGICKPDLVLKTYTCECAAGYCGKKCEFALQCGTNPCLHGGTCVENYDGTYKCNCLDFYSGKNCQEIVTCAYNNKCENGSCNSIANGIVPGSTCTCIPGYTGVFCDENINDCVPNPCKWGTCEDAYMDYNCTCVPGATGKNCSIDIPDCVTYNQTVNGVTKTYENRCKTKDKDAKCEDELASFSCNCSSMYTGEFCDLNVIIKDVLLAVYGIVNLEMIPMLEDLLKNPSQIKDMVPFIVGLQEDENRTSLSWDYSDMFLWAAFEEKILDLDKNGNDTVKLLLTVLDDIHKYAYDFLHRRDLHKWNDVVLGNCFTFNHRASTLDYNMRSSGIQGGLQVFMKLNTDEYLPWYDTASMLVFVTNEDEYVFSESVRYNAQPAGETLILVRNTKYGRLGGKYGNCVQKPSEVKAYYYDGMYTTDGCLRSCYQDMIYSLCGCMDPRYPVAPNTSTCELVQRPCIDEAVEVSGDPSEWESCKCPLPCHNQQYSVEWHRTKSPLVPTSCSQYSGLNSDKCRGEYEDSALITVTLPRLEYQVFAEVPDMDINRFISNLGGLLGVLMGVCILSFIEVAVLAFHLIVILCSKK</sequence>
<dbReference type="PROSITE" id="PS50026">
    <property type="entry name" value="EGF_3"/>
    <property type="match status" value="6"/>
</dbReference>
<comment type="similarity">
    <text evidence="2 17">Belongs to the amiloride-sensitive sodium channel (TC 1.A.6) family.</text>
</comment>
<keyword evidence="14 17" id="KW-0739">Sodium transport</keyword>
<dbReference type="InterPro" id="IPR051022">
    <property type="entry name" value="Notch_Cell-Fate_Det"/>
</dbReference>